<evidence type="ECO:0000313" key="4">
    <source>
        <dbReference type="Proteomes" id="UP000037269"/>
    </source>
</evidence>
<evidence type="ECO:0000313" key="3">
    <source>
        <dbReference type="EMBL" id="SDI08251.1"/>
    </source>
</evidence>
<feature type="coiled-coil region" evidence="1">
    <location>
        <begin position="263"/>
        <end position="290"/>
    </location>
</feature>
<keyword evidence="1" id="KW-0175">Coiled coil</keyword>
<reference evidence="3 5" key="2">
    <citation type="submission" date="2016-10" db="EMBL/GenBank/DDBJ databases">
        <authorList>
            <person name="de Groot N.N."/>
        </authorList>
    </citation>
    <scope>NUCLEOTIDE SEQUENCE [LARGE SCALE GENOMIC DNA]</scope>
    <source>
        <strain evidence="3 5">DSM 2895</strain>
    </source>
</reference>
<evidence type="ECO:0000313" key="5">
    <source>
        <dbReference type="Proteomes" id="UP000182836"/>
    </source>
</evidence>
<dbReference type="EMBL" id="FNED01000001">
    <property type="protein sequence ID" value="SDI08251.1"/>
    <property type="molecule type" value="Genomic_DNA"/>
</dbReference>
<name>A0A0D1XIM0_ANEMI</name>
<dbReference type="AlphaFoldDB" id="A0A0D1XIM0"/>
<protein>
    <submittedName>
        <fullName evidence="2">Uncharacterized protein</fullName>
    </submittedName>
</protein>
<evidence type="ECO:0000313" key="2">
    <source>
        <dbReference type="EMBL" id="KON98205.1"/>
    </source>
</evidence>
<reference evidence="2 4" key="1">
    <citation type="submission" date="2015-07" db="EMBL/GenBank/DDBJ databases">
        <title>Fjat-14205 dsm 2895.</title>
        <authorList>
            <person name="Liu B."/>
            <person name="Wang J."/>
            <person name="Zhu Y."/>
            <person name="Liu G."/>
            <person name="Chen Q."/>
            <person name="Chen Z."/>
            <person name="Lan J."/>
            <person name="Che J."/>
            <person name="Ge C."/>
            <person name="Shi H."/>
            <person name="Pan Z."/>
            <person name="Liu X."/>
        </authorList>
    </citation>
    <scope>NUCLEOTIDE SEQUENCE [LARGE SCALE GENOMIC DNA]</scope>
    <source>
        <strain evidence="2 4">DSM 2895</strain>
    </source>
</reference>
<gene>
    <name evidence="2" type="ORF">AF333_25015</name>
    <name evidence="3" type="ORF">SAMN04487909_101487</name>
</gene>
<keyword evidence="4" id="KW-1185">Reference proteome</keyword>
<proteinExistence type="predicted"/>
<evidence type="ECO:0000256" key="1">
    <source>
        <dbReference type="SAM" id="Coils"/>
    </source>
</evidence>
<sequence>MSELVYTPSSMLKKVFRTGERSLSRQELESRLQNTYGTSLQRVNQSPAQVIDGALAEEISPFHVGASHAVIEMEAPFRDLIAEELVRYFLENKGPLTAEQCLKKLRRQNIISYSYAENKLPLYKDSRFVQFAGSDLWYLARWEIANDRLHRFLANKQIKQLPLTQLLLMMEHELNLSRRDYVFVPEGDERFRVIEGLVLIDDEGEAENSGDNEEKVQLQTEEVQATALDQESTAITENIQREEEVAITMANDMKTASVFEDVLVNAQDSTEKLEQRIKEMEEEVLEHFKGNNMSAISTLVAEKEKCEAIVAALEKVVEAVNK</sequence>
<dbReference type="Proteomes" id="UP000182836">
    <property type="component" value="Unassembled WGS sequence"/>
</dbReference>
<dbReference type="GeneID" id="42308386"/>
<dbReference type="EMBL" id="LGUG01000004">
    <property type="protein sequence ID" value="KON98205.1"/>
    <property type="molecule type" value="Genomic_DNA"/>
</dbReference>
<dbReference type="OrthoDB" id="2463094at2"/>
<dbReference type="Proteomes" id="UP000037269">
    <property type="component" value="Unassembled WGS sequence"/>
</dbReference>
<dbReference type="RefSeq" id="WP_043068132.1">
    <property type="nucleotide sequence ID" value="NZ_BJOA01000004.1"/>
</dbReference>
<dbReference type="PATRIC" id="fig|47500.12.peg.5841"/>
<accession>A0A0D1XIM0</accession>
<organism evidence="2 4">
    <name type="scientific">Aneurinibacillus migulanus</name>
    <name type="common">Bacillus migulanus</name>
    <dbReference type="NCBI Taxonomy" id="47500"/>
    <lineage>
        <taxon>Bacteria</taxon>
        <taxon>Bacillati</taxon>
        <taxon>Bacillota</taxon>
        <taxon>Bacilli</taxon>
        <taxon>Bacillales</taxon>
        <taxon>Paenibacillaceae</taxon>
        <taxon>Aneurinibacillus group</taxon>
        <taxon>Aneurinibacillus</taxon>
    </lineage>
</organism>